<dbReference type="InterPro" id="IPR036279">
    <property type="entry name" value="5-3_exonuclease_C_sf"/>
</dbReference>
<keyword evidence="8" id="KW-0540">Nuclease</keyword>
<evidence type="ECO:0000256" key="17">
    <source>
        <dbReference type="RuleBase" id="RU004460"/>
    </source>
</evidence>
<dbReference type="NCBIfam" id="TIGR00593">
    <property type="entry name" value="pola"/>
    <property type="match status" value="1"/>
</dbReference>
<dbReference type="InterPro" id="IPR002298">
    <property type="entry name" value="DNA_polymerase_A"/>
</dbReference>
<evidence type="ECO:0000256" key="13">
    <source>
        <dbReference type="ARBA" id="ARBA00023125"/>
    </source>
</evidence>
<dbReference type="PANTHER" id="PTHR10133">
    <property type="entry name" value="DNA POLYMERASE I"/>
    <property type="match status" value="1"/>
</dbReference>
<dbReference type="EC" id="2.7.7.7" evidence="3 16"/>
<feature type="domain" description="Exonuclease" evidence="21">
    <location>
        <begin position="409"/>
        <end position="586"/>
    </location>
</feature>
<dbReference type="CDD" id="cd09898">
    <property type="entry name" value="H3TH_53EXO"/>
    <property type="match status" value="1"/>
</dbReference>
<keyword evidence="7 17" id="KW-0235">DNA replication</keyword>
<dbReference type="Gene3D" id="3.30.70.370">
    <property type="match status" value="1"/>
</dbReference>
<dbReference type="InterPro" id="IPR020046">
    <property type="entry name" value="5-3_exonucl_a-hlix_arch_N"/>
</dbReference>
<evidence type="ECO:0000256" key="2">
    <source>
        <dbReference type="ARBA" id="ARBA00011541"/>
    </source>
</evidence>
<dbReference type="InterPro" id="IPR008918">
    <property type="entry name" value="HhH2"/>
</dbReference>
<evidence type="ECO:0000256" key="8">
    <source>
        <dbReference type="ARBA" id="ARBA00022722"/>
    </source>
</evidence>
<evidence type="ECO:0000256" key="4">
    <source>
        <dbReference type="ARBA" id="ARBA00020311"/>
    </source>
</evidence>
<dbReference type="NCBIfam" id="NF004397">
    <property type="entry name" value="PRK05755.1"/>
    <property type="match status" value="1"/>
</dbReference>
<evidence type="ECO:0000256" key="6">
    <source>
        <dbReference type="ARBA" id="ARBA00022695"/>
    </source>
</evidence>
<dbReference type="PRINTS" id="PR00868">
    <property type="entry name" value="DNAPOLI"/>
</dbReference>
<dbReference type="InterPro" id="IPR013520">
    <property type="entry name" value="Ribonucl_H"/>
</dbReference>
<dbReference type="CDD" id="cd08637">
    <property type="entry name" value="DNA_pol_A_pol_I_C"/>
    <property type="match status" value="1"/>
</dbReference>
<evidence type="ECO:0000313" key="23">
    <source>
        <dbReference type="EMBL" id="MCP8938002.1"/>
    </source>
</evidence>
<keyword evidence="24" id="KW-1185">Reference proteome</keyword>
<dbReference type="Pfam" id="PF02739">
    <property type="entry name" value="5_3_exonuc_N"/>
    <property type="match status" value="1"/>
</dbReference>
<evidence type="ECO:0000256" key="15">
    <source>
        <dbReference type="ARBA" id="ARBA00049244"/>
    </source>
</evidence>
<evidence type="ECO:0000256" key="12">
    <source>
        <dbReference type="ARBA" id="ARBA00022932"/>
    </source>
</evidence>
<feature type="domain" description="5'-3' exonuclease" evidence="20">
    <location>
        <begin position="18"/>
        <end position="278"/>
    </location>
</feature>
<dbReference type="InterPro" id="IPR029060">
    <property type="entry name" value="PIN-like_dom_sf"/>
</dbReference>
<comment type="similarity">
    <text evidence="1 17">Belongs to the DNA polymerase type-A family.</text>
</comment>
<dbReference type="PROSITE" id="PS00447">
    <property type="entry name" value="DNA_POLYMERASE_A"/>
    <property type="match status" value="1"/>
</dbReference>
<dbReference type="GO" id="GO:0003887">
    <property type="term" value="F:DNA-directed DNA polymerase activity"/>
    <property type="evidence" value="ECO:0007669"/>
    <property type="project" value="UniProtKB-EC"/>
</dbReference>
<keyword evidence="5 17" id="KW-0808">Transferase</keyword>
<comment type="subunit">
    <text evidence="2">Single-chain monomer with multiple functions.</text>
</comment>
<feature type="compositionally biased region" description="Low complexity" evidence="18">
    <location>
        <begin position="351"/>
        <end position="380"/>
    </location>
</feature>
<evidence type="ECO:0000313" key="24">
    <source>
        <dbReference type="Proteomes" id="UP001205890"/>
    </source>
</evidence>
<evidence type="ECO:0000256" key="10">
    <source>
        <dbReference type="ARBA" id="ARBA00022801"/>
    </source>
</evidence>
<dbReference type="PANTHER" id="PTHR10133:SF27">
    <property type="entry name" value="DNA POLYMERASE NU"/>
    <property type="match status" value="1"/>
</dbReference>
<dbReference type="InterPro" id="IPR001098">
    <property type="entry name" value="DNA-dir_DNA_pol_A_palm_dom"/>
</dbReference>
<dbReference type="SMART" id="SM00479">
    <property type="entry name" value="EXOIII"/>
    <property type="match status" value="1"/>
</dbReference>
<dbReference type="SUPFAM" id="SSF56672">
    <property type="entry name" value="DNA/RNA polymerases"/>
    <property type="match status" value="1"/>
</dbReference>
<protein>
    <recommendedName>
        <fullName evidence="4 16">DNA polymerase I</fullName>
        <ecNumber evidence="3 16">2.7.7.7</ecNumber>
    </recommendedName>
</protein>
<sequence>MSDDATRRSPQRPVRKGDHVFLVDGSSYIFRAYHALPPLTRKSDGLPVGAVAGFCNMLWRLLRDSVAGEKPTHLAVVFDYSATTFRNAMYDQYKAHRPEPPEDLRPQFRLIREAVRAFDIPCVEQEGFEADDIIATYTRVACEAGATTTIVASDKDLMQLVGNGVSMYDSMKEKRIGRDEVIEKFGVPPEKVVDVQALIGDSVDNVPGVPGIGVKTAAQLINEFGDLESLLSRAGEIRQPKRRETLVANAEQARLSRKLVLLDKHVPLDHPLDTVGVHDPDPKRLVAFLKAMEFTAVTRRVCDAYGLESGDIEADATLASPGAGGVWAVPGGAPVAPARGPDLDSPPSPADPASAAPSRPAAPAGPTPTHAAGAAAAAARATPVDRSRYETVRDLARLDAWIAEATEAGIVAFDTETTSLDAMQAELVGVSLATAPNRACYIPLGHRGEGKGDLFGGADLLPGQLDLRAALERLKPLLEDRAVLKIAHNLKYDWQVLSRYGIQAGPADDTMLLSYVLDAGRTGHGMDELSEKLLGHRPIQFSEVAGMGKSFIGFARVSIERATEYAAEDADVTLRLWRVLKPRLPAEAMAAAYETLERPLVTVLGRMEARGVSIDRQILSRLSGEFAQGMARLEAEIHQLAGETFNLGSPKQLGDILFGKMGLPGAKKTATGAWSTSAGVLDELAEQGHELPSRILEWRQLAKLKSTYADALPGYVHPRTHRVHTCFSMASTTTGRLSSSEPNIQNIPIRTEEGRRIRAAFVAAPGHKLISADYSQIELRVLAHIADIPQLRQAFADGIDIHAMTASEMFGVPVKGMDPAVRRRAKAINFGIIYGISAFGLANQLGIPREEAGAYIRKYFERFPGIRDYMESTRRFARSNGFVSTVFGRKAHYPQINSKNPSERAFMERAAINAPIQGSAADIIRRAMVRMEPALDAAKVDARMLLQVHDELVFEVPDDDVERAIPIIRDVMENAPHPAVTLSVPLQVDARAAHNWDEAH</sequence>
<dbReference type="InterPro" id="IPR043502">
    <property type="entry name" value="DNA/RNA_pol_sf"/>
</dbReference>
<evidence type="ECO:0000259" key="20">
    <source>
        <dbReference type="SMART" id="SM00475"/>
    </source>
</evidence>
<dbReference type="InterPro" id="IPR002562">
    <property type="entry name" value="3'-5'_exonuclease_dom"/>
</dbReference>
<keyword evidence="14 17" id="KW-0234">DNA repair</keyword>
<comment type="function">
    <text evidence="17">In addition to polymerase activity, this DNA polymerase exhibits 3'-5' and 5'-3' exonuclease activity.</text>
</comment>
<dbReference type="SMART" id="SM00475">
    <property type="entry name" value="53EXOc"/>
    <property type="match status" value="1"/>
</dbReference>
<evidence type="ECO:0000256" key="7">
    <source>
        <dbReference type="ARBA" id="ARBA00022705"/>
    </source>
</evidence>
<feature type="domain" description="DNA-directed DNA polymerase family A palm" evidence="22">
    <location>
        <begin position="754"/>
        <end position="960"/>
    </location>
</feature>
<keyword evidence="12 17" id="KW-0239">DNA-directed DNA polymerase</keyword>
<dbReference type="InterPro" id="IPR036397">
    <property type="entry name" value="RNaseH_sf"/>
</dbReference>
<feature type="region of interest" description="Disordered" evidence="18">
    <location>
        <begin position="330"/>
        <end position="380"/>
    </location>
</feature>
<evidence type="ECO:0000256" key="18">
    <source>
        <dbReference type="SAM" id="MobiDB-lite"/>
    </source>
</evidence>
<evidence type="ECO:0000256" key="16">
    <source>
        <dbReference type="NCBIfam" id="TIGR00593"/>
    </source>
</evidence>
<evidence type="ECO:0000256" key="1">
    <source>
        <dbReference type="ARBA" id="ARBA00007705"/>
    </source>
</evidence>
<organism evidence="23 24">
    <name type="scientific">Alsobacter ponti</name>
    <dbReference type="NCBI Taxonomy" id="2962936"/>
    <lineage>
        <taxon>Bacteria</taxon>
        <taxon>Pseudomonadati</taxon>
        <taxon>Pseudomonadota</taxon>
        <taxon>Alphaproteobacteria</taxon>
        <taxon>Hyphomicrobiales</taxon>
        <taxon>Alsobacteraceae</taxon>
        <taxon>Alsobacter</taxon>
    </lineage>
</organism>
<dbReference type="Proteomes" id="UP001205890">
    <property type="component" value="Unassembled WGS sequence"/>
</dbReference>
<dbReference type="SUPFAM" id="SSF53098">
    <property type="entry name" value="Ribonuclease H-like"/>
    <property type="match status" value="1"/>
</dbReference>
<name>A0ABT1L930_9HYPH</name>
<keyword evidence="13 17" id="KW-0238">DNA-binding</keyword>
<dbReference type="Gene3D" id="1.10.150.20">
    <property type="entry name" value="5' to 3' exonuclease, C-terminal subdomain"/>
    <property type="match status" value="2"/>
</dbReference>
<dbReference type="InterPro" id="IPR002421">
    <property type="entry name" value="5-3_exonuclease"/>
</dbReference>
<dbReference type="Gene3D" id="3.40.50.1010">
    <property type="entry name" value="5'-nuclease"/>
    <property type="match status" value="1"/>
</dbReference>
<feature type="compositionally biased region" description="Low complexity" evidence="18">
    <location>
        <begin position="330"/>
        <end position="340"/>
    </location>
</feature>
<dbReference type="SMART" id="SM00279">
    <property type="entry name" value="HhH2"/>
    <property type="match status" value="1"/>
</dbReference>
<evidence type="ECO:0000256" key="5">
    <source>
        <dbReference type="ARBA" id="ARBA00022679"/>
    </source>
</evidence>
<dbReference type="Pfam" id="PF00476">
    <property type="entry name" value="DNA_pol_A"/>
    <property type="match status" value="1"/>
</dbReference>
<dbReference type="Pfam" id="PF01612">
    <property type="entry name" value="DNA_pol_A_exo1"/>
    <property type="match status" value="1"/>
</dbReference>
<dbReference type="SMART" id="SM00474">
    <property type="entry name" value="35EXOc"/>
    <property type="match status" value="1"/>
</dbReference>
<dbReference type="CDD" id="cd09859">
    <property type="entry name" value="PIN_53EXO"/>
    <property type="match status" value="1"/>
</dbReference>
<gene>
    <name evidence="17 23" type="primary">polA</name>
    <name evidence="23" type="ORF">NK718_05695</name>
</gene>
<dbReference type="Pfam" id="PF01367">
    <property type="entry name" value="5_3_exonuc"/>
    <property type="match status" value="1"/>
</dbReference>
<dbReference type="InterPro" id="IPR019760">
    <property type="entry name" value="DNA-dir_DNA_pol_A_CS"/>
</dbReference>
<dbReference type="InterPro" id="IPR020045">
    <property type="entry name" value="DNA_polI_H3TH"/>
</dbReference>
<dbReference type="CDD" id="cd06139">
    <property type="entry name" value="DNA_polA_I_Ecoli_like_exo"/>
    <property type="match status" value="1"/>
</dbReference>
<proteinExistence type="inferred from homology"/>
<evidence type="ECO:0000256" key="3">
    <source>
        <dbReference type="ARBA" id="ARBA00012417"/>
    </source>
</evidence>
<keyword evidence="10 17" id="KW-0378">Hydrolase</keyword>
<keyword evidence="6 17" id="KW-0548">Nucleotidyltransferase</keyword>
<evidence type="ECO:0000259" key="22">
    <source>
        <dbReference type="SMART" id="SM00482"/>
    </source>
</evidence>
<dbReference type="InterPro" id="IPR012337">
    <property type="entry name" value="RNaseH-like_sf"/>
</dbReference>
<keyword evidence="9 17" id="KW-0227">DNA damage</keyword>
<dbReference type="InterPro" id="IPR018320">
    <property type="entry name" value="DNA_polymerase_1"/>
</dbReference>
<dbReference type="Gene3D" id="1.20.1060.10">
    <property type="entry name" value="Taq DNA Polymerase, Chain T, domain 4"/>
    <property type="match status" value="1"/>
</dbReference>
<feature type="domain" description="3'-5' exonuclease" evidence="19">
    <location>
        <begin position="389"/>
        <end position="585"/>
    </location>
</feature>
<dbReference type="SMART" id="SM00482">
    <property type="entry name" value="POLAc"/>
    <property type="match status" value="1"/>
</dbReference>
<dbReference type="EMBL" id="JANCLU010000004">
    <property type="protein sequence ID" value="MCP8938002.1"/>
    <property type="molecule type" value="Genomic_DNA"/>
</dbReference>
<dbReference type="Gene3D" id="3.30.420.10">
    <property type="entry name" value="Ribonuclease H-like superfamily/Ribonuclease H"/>
    <property type="match status" value="1"/>
</dbReference>
<dbReference type="RefSeq" id="WP_254739486.1">
    <property type="nucleotide sequence ID" value="NZ_JANCLU010000004.1"/>
</dbReference>
<evidence type="ECO:0000256" key="9">
    <source>
        <dbReference type="ARBA" id="ARBA00022763"/>
    </source>
</evidence>
<comment type="catalytic activity">
    <reaction evidence="15 17">
        <text>DNA(n) + a 2'-deoxyribonucleoside 5'-triphosphate = DNA(n+1) + diphosphate</text>
        <dbReference type="Rhea" id="RHEA:22508"/>
        <dbReference type="Rhea" id="RHEA-COMP:17339"/>
        <dbReference type="Rhea" id="RHEA-COMP:17340"/>
        <dbReference type="ChEBI" id="CHEBI:33019"/>
        <dbReference type="ChEBI" id="CHEBI:61560"/>
        <dbReference type="ChEBI" id="CHEBI:173112"/>
        <dbReference type="EC" id="2.7.7.7"/>
    </reaction>
</comment>
<comment type="caution">
    <text evidence="23">The sequence shown here is derived from an EMBL/GenBank/DDBJ whole genome shotgun (WGS) entry which is preliminary data.</text>
</comment>
<dbReference type="SUPFAM" id="SSF88723">
    <property type="entry name" value="PIN domain-like"/>
    <property type="match status" value="1"/>
</dbReference>
<evidence type="ECO:0000256" key="11">
    <source>
        <dbReference type="ARBA" id="ARBA00022839"/>
    </source>
</evidence>
<accession>A0ABT1L930</accession>
<dbReference type="SUPFAM" id="SSF47807">
    <property type="entry name" value="5' to 3' exonuclease, C-terminal subdomain"/>
    <property type="match status" value="1"/>
</dbReference>
<evidence type="ECO:0000259" key="19">
    <source>
        <dbReference type="SMART" id="SM00474"/>
    </source>
</evidence>
<evidence type="ECO:0000259" key="21">
    <source>
        <dbReference type="SMART" id="SM00479"/>
    </source>
</evidence>
<reference evidence="23 24" key="1">
    <citation type="submission" date="2022-07" db="EMBL/GenBank/DDBJ databases">
        <authorList>
            <person name="Li W.-J."/>
            <person name="Deng Q.-Q."/>
        </authorList>
    </citation>
    <scope>NUCLEOTIDE SEQUENCE [LARGE SCALE GENOMIC DNA]</scope>
    <source>
        <strain evidence="23 24">SYSU M60028</strain>
    </source>
</reference>
<keyword evidence="11 17" id="KW-0269">Exonuclease</keyword>
<evidence type="ECO:0000256" key="14">
    <source>
        <dbReference type="ARBA" id="ARBA00023204"/>
    </source>
</evidence>